<dbReference type="RefSeq" id="XP_025398874.1">
    <property type="nucleotide sequence ID" value="XM_025548080.1"/>
</dbReference>
<dbReference type="CDD" id="cd07383">
    <property type="entry name" value="MPP_Dcr2"/>
    <property type="match status" value="1"/>
</dbReference>
<evidence type="ECO:0000259" key="2">
    <source>
        <dbReference type="Pfam" id="PF00149"/>
    </source>
</evidence>
<evidence type="ECO:0000256" key="1">
    <source>
        <dbReference type="SAM" id="MobiDB-lite"/>
    </source>
</evidence>
<evidence type="ECO:0000313" key="3">
    <source>
        <dbReference type="EMBL" id="PWY80571.1"/>
    </source>
</evidence>
<sequence length="605" mass="67932">MVVASKVVLRTQRDWRLWLYMIKGSAEAKKVWKYFDPDQEEPEPQEPPPLGLSEIGCSSWEEVKERGMEGVWDRAEALYSRTSRAFENTTKAIGEVHALILKTVTIENMRPVLDAESKNGILRNLRSHFHSQEIIRREDIKRRFRKLYTPSEPKMEVDAWVKEWQDVVSEGRFLKMPCFEEEPALGDFLRAAWRYSNIWAEAELAPLMLLISLLAASCLASSLHALPGSILVESNTNHLRFTSNGTFQLTVFEDLHYGEAEDTDWGPEQDVESRGVMNTVLDNESPQLVILNGDLITGEDTYLSNATDYVDEIVVPLIERNLPWASTYGNHDSDYNLSRNAILARELSYPNSLTKSMVPGKLAGVSNYYLPVYPSDSSKSTPALIMWFFDSRGGNYYQELKDGNEVPQPCWVDESVVTWFTKTNANLAKQYDTIIPSIAFFHIPVNAMLAFQNQGVSVHEEPGINADDPLDQQGSASGQGDVSGTVFSYSGQDIPFMEALLNTKGLMATFSGHDHGDDWCFKWDSKLPGMNLTGNGLNLCFGRHSGYGGYGSWTRGARQILLNEKTLGEQVSTWVRLEDGSVSGTVTLNATYGEDWYPAVPTTYT</sequence>
<evidence type="ECO:0000313" key="4">
    <source>
        <dbReference type="Proteomes" id="UP000247233"/>
    </source>
</evidence>
<dbReference type="Proteomes" id="UP000247233">
    <property type="component" value="Unassembled WGS sequence"/>
</dbReference>
<dbReference type="Pfam" id="PF00149">
    <property type="entry name" value="Metallophos"/>
    <property type="match status" value="1"/>
</dbReference>
<keyword evidence="4" id="KW-1185">Reference proteome</keyword>
<dbReference type="Gene3D" id="3.60.21.10">
    <property type="match status" value="1"/>
</dbReference>
<comment type="caution">
    <text evidence="3">The sequence shown here is derived from an EMBL/GenBank/DDBJ whole genome shotgun (WGS) entry which is preliminary data.</text>
</comment>
<accession>A0A317W4S9</accession>
<dbReference type="VEuPathDB" id="FungiDB:BO70DRAFT_429599"/>
<proteinExistence type="predicted"/>
<dbReference type="STRING" id="1448321.A0A317W4S9"/>
<dbReference type="GO" id="GO:0016788">
    <property type="term" value="F:hydrolase activity, acting on ester bonds"/>
    <property type="evidence" value="ECO:0007669"/>
    <property type="project" value="TreeGrafter"/>
</dbReference>
<organism evidence="3 4">
    <name type="scientific">Aspergillus heteromorphus CBS 117.55</name>
    <dbReference type="NCBI Taxonomy" id="1448321"/>
    <lineage>
        <taxon>Eukaryota</taxon>
        <taxon>Fungi</taxon>
        <taxon>Dikarya</taxon>
        <taxon>Ascomycota</taxon>
        <taxon>Pezizomycotina</taxon>
        <taxon>Eurotiomycetes</taxon>
        <taxon>Eurotiomycetidae</taxon>
        <taxon>Eurotiales</taxon>
        <taxon>Aspergillaceae</taxon>
        <taxon>Aspergillus</taxon>
        <taxon>Aspergillus subgen. Circumdati</taxon>
    </lineage>
</organism>
<gene>
    <name evidence="3" type="ORF">BO70DRAFT_429599</name>
</gene>
<dbReference type="OrthoDB" id="783096at2759"/>
<feature type="region of interest" description="Disordered" evidence="1">
    <location>
        <begin position="460"/>
        <end position="481"/>
    </location>
</feature>
<name>A0A317W4S9_9EURO</name>
<dbReference type="PANTHER" id="PTHR32440:SF11">
    <property type="entry name" value="METALLOPHOSPHOESTERASE DOMAIN-CONTAINING PROTEIN"/>
    <property type="match status" value="1"/>
</dbReference>
<dbReference type="AlphaFoldDB" id="A0A317W4S9"/>
<dbReference type="SUPFAM" id="SSF56300">
    <property type="entry name" value="Metallo-dependent phosphatases"/>
    <property type="match status" value="1"/>
</dbReference>
<dbReference type="GeneID" id="37070317"/>
<protein>
    <submittedName>
        <fullName evidence="3">Metallo-dependent phosphatase</fullName>
    </submittedName>
</protein>
<dbReference type="EMBL" id="MSFL01000014">
    <property type="protein sequence ID" value="PWY80571.1"/>
    <property type="molecule type" value="Genomic_DNA"/>
</dbReference>
<dbReference type="InterPro" id="IPR029052">
    <property type="entry name" value="Metallo-depent_PP-like"/>
</dbReference>
<dbReference type="InterPro" id="IPR004843">
    <property type="entry name" value="Calcineurin-like_PHP"/>
</dbReference>
<reference evidence="3 4" key="1">
    <citation type="submission" date="2016-12" db="EMBL/GenBank/DDBJ databases">
        <title>The genomes of Aspergillus section Nigri reveals drivers in fungal speciation.</title>
        <authorList>
            <consortium name="DOE Joint Genome Institute"/>
            <person name="Vesth T.C."/>
            <person name="Nybo J."/>
            <person name="Theobald S."/>
            <person name="Brandl J."/>
            <person name="Frisvad J.C."/>
            <person name="Nielsen K.F."/>
            <person name="Lyhne E.K."/>
            <person name="Kogle M.E."/>
            <person name="Kuo A."/>
            <person name="Riley R."/>
            <person name="Clum A."/>
            <person name="Nolan M."/>
            <person name="Lipzen A."/>
            <person name="Salamov A."/>
            <person name="Henrissat B."/>
            <person name="Wiebenga A."/>
            <person name="De Vries R.P."/>
            <person name="Grigoriev I.V."/>
            <person name="Mortensen U.H."/>
            <person name="Andersen M.R."/>
            <person name="Baker S.E."/>
        </authorList>
    </citation>
    <scope>NUCLEOTIDE SEQUENCE [LARGE SCALE GENOMIC DNA]</scope>
    <source>
        <strain evidence="3 4">CBS 117.55</strain>
    </source>
</reference>
<dbReference type="PANTHER" id="PTHR32440">
    <property type="entry name" value="PHOSPHATASE DCR2-RELATED-RELATED"/>
    <property type="match status" value="1"/>
</dbReference>
<feature type="domain" description="Calcineurin-like phosphoesterase" evidence="2">
    <location>
        <begin position="254"/>
        <end position="454"/>
    </location>
</feature>
<dbReference type="GO" id="GO:0005737">
    <property type="term" value="C:cytoplasm"/>
    <property type="evidence" value="ECO:0007669"/>
    <property type="project" value="TreeGrafter"/>
</dbReference>
<feature type="compositionally biased region" description="Polar residues" evidence="1">
    <location>
        <begin position="472"/>
        <end position="481"/>
    </location>
</feature>